<accession>A0A8X6VP22</accession>
<reference evidence="2" key="1">
    <citation type="submission" date="2020-08" db="EMBL/GenBank/DDBJ databases">
        <title>Multicomponent nature underlies the extraordinary mechanical properties of spider dragline silk.</title>
        <authorList>
            <person name="Kono N."/>
            <person name="Nakamura H."/>
            <person name="Mori M."/>
            <person name="Yoshida Y."/>
            <person name="Ohtoshi R."/>
            <person name="Malay A.D."/>
            <person name="Moran D.A.P."/>
            <person name="Tomita M."/>
            <person name="Numata K."/>
            <person name="Arakawa K."/>
        </authorList>
    </citation>
    <scope>NUCLEOTIDE SEQUENCE</scope>
</reference>
<protein>
    <submittedName>
        <fullName evidence="2">Uncharacterized protein</fullName>
    </submittedName>
</protein>
<dbReference type="AlphaFoldDB" id="A0A8X6VP22"/>
<organism evidence="2 3">
    <name type="scientific">Trichonephila clavipes</name>
    <name type="common">Golden silk orbweaver</name>
    <name type="synonym">Nephila clavipes</name>
    <dbReference type="NCBI Taxonomy" id="2585209"/>
    <lineage>
        <taxon>Eukaryota</taxon>
        <taxon>Metazoa</taxon>
        <taxon>Ecdysozoa</taxon>
        <taxon>Arthropoda</taxon>
        <taxon>Chelicerata</taxon>
        <taxon>Arachnida</taxon>
        <taxon>Araneae</taxon>
        <taxon>Araneomorphae</taxon>
        <taxon>Entelegynae</taxon>
        <taxon>Araneoidea</taxon>
        <taxon>Nephilidae</taxon>
        <taxon>Trichonephila</taxon>
    </lineage>
</organism>
<evidence type="ECO:0000313" key="3">
    <source>
        <dbReference type="Proteomes" id="UP000887159"/>
    </source>
</evidence>
<proteinExistence type="predicted"/>
<gene>
    <name evidence="2" type="ORF">TNCV_1569291</name>
</gene>
<keyword evidence="3" id="KW-1185">Reference proteome</keyword>
<evidence type="ECO:0000256" key="1">
    <source>
        <dbReference type="SAM" id="MobiDB-lite"/>
    </source>
</evidence>
<dbReference type="Proteomes" id="UP000887159">
    <property type="component" value="Unassembled WGS sequence"/>
</dbReference>
<name>A0A8X6VP22_TRICX</name>
<dbReference type="EMBL" id="BMAU01021334">
    <property type="protein sequence ID" value="GFY15114.1"/>
    <property type="molecule type" value="Genomic_DNA"/>
</dbReference>
<evidence type="ECO:0000313" key="2">
    <source>
        <dbReference type="EMBL" id="GFY15114.1"/>
    </source>
</evidence>
<comment type="caution">
    <text evidence="2">The sequence shown here is derived from an EMBL/GenBank/DDBJ whole genome shotgun (WGS) entry which is preliminary data.</text>
</comment>
<sequence length="96" mass="11282">MDKCVQMLDKNPGPLDTRRPRSVFVFRTNRTREAKGRLMGPANEKGCGVDPPWGLKGFFRRQEESPEKKRLGRWRIKIGAEREERPCAFRTRHYPP</sequence>
<feature type="region of interest" description="Disordered" evidence="1">
    <location>
        <begin position="1"/>
        <end position="20"/>
    </location>
</feature>